<organism evidence="2 3">
    <name type="scientific">Neolewinella agarilytica</name>
    <dbReference type="NCBI Taxonomy" id="478744"/>
    <lineage>
        <taxon>Bacteria</taxon>
        <taxon>Pseudomonadati</taxon>
        <taxon>Bacteroidota</taxon>
        <taxon>Saprospiria</taxon>
        <taxon>Saprospirales</taxon>
        <taxon>Lewinellaceae</taxon>
        <taxon>Neolewinella</taxon>
    </lineage>
</organism>
<dbReference type="PROSITE" id="PS51257">
    <property type="entry name" value="PROKAR_LIPOPROTEIN"/>
    <property type="match status" value="1"/>
</dbReference>
<gene>
    <name evidence="2" type="ORF">SAMN05444359_11512</name>
</gene>
<keyword evidence="3" id="KW-1185">Reference proteome</keyword>
<reference evidence="3" key="1">
    <citation type="submission" date="2016-10" db="EMBL/GenBank/DDBJ databases">
        <authorList>
            <person name="Varghese N."/>
            <person name="Submissions S."/>
        </authorList>
    </citation>
    <scope>NUCLEOTIDE SEQUENCE [LARGE SCALE GENOMIC DNA]</scope>
    <source>
        <strain evidence="3">DSM 24740</strain>
    </source>
</reference>
<dbReference type="RefSeq" id="WP_090169551.1">
    <property type="nucleotide sequence ID" value="NZ_FOFB01000015.1"/>
</dbReference>
<accession>A0A1H9IIF1</accession>
<dbReference type="InParanoid" id="A0A1H9IIF1"/>
<dbReference type="Pfam" id="PF20243">
    <property type="entry name" value="MbnP"/>
    <property type="match status" value="1"/>
</dbReference>
<evidence type="ECO:0000313" key="3">
    <source>
        <dbReference type="Proteomes" id="UP000199021"/>
    </source>
</evidence>
<dbReference type="AlphaFoldDB" id="A0A1H9IIF1"/>
<dbReference type="InterPro" id="IPR046863">
    <property type="entry name" value="MbnP-like_dom"/>
</dbReference>
<name>A0A1H9IIF1_9BACT</name>
<protein>
    <recommendedName>
        <fullName evidence="1">Copper-binding protein MbnP-like domain-containing protein</fullName>
    </recommendedName>
</protein>
<dbReference type="OrthoDB" id="1422031at2"/>
<dbReference type="Proteomes" id="UP000199021">
    <property type="component" value="Unassembled WGS sequence"/>
</dbReference>
<dbReference type="STRING" id="478744.SAMN05444359_11512"/>
<proteinExistence type="predicted"/>
<sequence>MKSYFYFLLPLLLLIVSCEDDDDPVSTEAELSIAFRGEFGEDDLAIQSATYDYPTGEQLKVLLFQYYLSDLELLPADGGDAVRLSDIELIRWMSATEGPVATKTYTVPTGDYQGIRFGLGVKPELNAQDPNNSPADGTLNENEFWNASARYVFAKIEANADMEGDGVFDTPLTYHMGSDALYTTITFTQDFSLDGSNDPQLTIISDVLAALSDGNNTFDISDADQQRVHGGNQAIASDIWNRLANQFELEVR</sequence>
<evidence type="ECO:0000259" key="1">
    <source>
        <dbReference type="Pfam" id="PF20243"/>
    </source>
</evidence>
<dbReference type="EMBL" id="FOFB01000015">
    <property type="protein sequence ID" value="SEQ74317.1"/>
    <property type="molecule type" value="Genomic_DNA"/>
</dbReference>
<evidence type="ECO:0000313" key="2">
    <source>
        <dbReference type="EMBL" id="SEQ74317.1"/>
    </source>
</evidence>
<feature type="domain" description="Copper-binding protein MbnP-like" evidence="1">
    <location>
        <begin position="29"/>
        <end position="221"/>
    </location>
</feature>